<feature type="compositionally biased region" description="Basic and acidic residues" evidence="1">
    <location>
        <begin position="152"/>
        <end position="162"/>
    </location>
</feature>
<dbReference type="STRING" id="1122133.SAMN02745157_3299"/>
<reference evidence="2 3" key="1">
    <citation type="submission" date="2016-11" db="EMBL/GenBank/DDBJ databases">
        <authorList>
            <person name="Jaros S."/>
            <person name="Januszkiewicz K."/>
            <person name="Wedrychowicz H."/>
        </authorList>
    </citation>
    <scope>NUCLEOTIDE SEQUENCE [LARGE SCALE GENOMIC DNA]</scope>
    <source>
        <strain evidence="2 3">DSM 19436</strain>
    </source>
</reference>
<feature type="region of interest" description="Disordered" evidence="1">
    <location>
        <begin position="33"/>
        <end position="180"/>
    </location>
</feature>
<proteinExistence type="predicted"/>
<evidence type="ECO:0000313" key="3">
    <source>
        <dbReference type="Proteomes" id="UP000184485"/>
    </source>
</evidence>
<organism evidence="2 3">
    <name type="scientific">Kaistia soli DSM 19436</name>
    <dbReference type="NCBI Taxonomy" id="1122133"/>
    <lineage>
        <taxon>Bacteria</taxon>
        <taxon>Pseudomonadati</taxon>
        <taxon>Pseudomonadota</taxon>
        <taxon>Alphaproteobacteria</taxon>
        <taxon>Hyphomicrobiales</taxon>
        <taxon>Kaistiaceae</taxon>
        <taxon>Kaistia</taxon>
    </lineage>
</organism>
<evidence type="ECO:0000313" key="2">
    <source>
        <dbReference type="EMBL" id="SHF99414.1"/>
    </source>
</evidence>
<evidence type="ECO:0000256" key="1">
    <source>
        <dbReference type="SAM" id="MobiDB-lite"/>
    </source>
</evidence>
<feature type="compositionally biased region" description="Basic and acidic residues" evidence="1">
    <location>
        <begin position="121"/>
        <end position="137"/>
    </location>
</feature>
<feature type="region of interest" description="Disordered" evidence="1">
    <location>
        <begin position="198"/>
        <end position="227"/>
    </location>
</feature>
<feature type="region of interest" description="Disordered" evidence="1">
    <location>
        <begin position="237"/>
        <end position="256"/>
    </location>
</feature>
<gene>
    <name evidence="2" type="ORF">SAMN02745157_3299</name>
</gene>
<sequence length="267" mass="27913">MSGFLERLALRGQGGSRLASLPIIRPMPAIYGATALGSEPGNEMSQAEADGARAQPHAADVGPTHHRQEPGPRMSDATSAAPSRPPATPDRIEPSPASANAPRQGSAIPAPPVRIPAEQRAIPRQERKVGNETRADLPRGIVRSSDIAPPSEPDRLGRRSREAVPSPSEPDLEASYPVSPVRTRSGLERLFEAIEAADEVGSASGPTQARRDDVSVAPTPDEGPLVSIGRITISVAPPPASASSAPTGPPRSHGFSAYARLRGGYER</sequence>
<keyword evidence="3" id="KW-1185">Reference proteome</keyword>
<dbReference type="Proteomes" id="UP000184485">
    <property type="component" value="Unassembled WGS sequence"/>
</dbReference>
<dbReference type="AlphaFoldDB" id="A0A1M5G6W7"/>
<name>A0A1M5G6W7_9HYPH</name>
<accession>A0A1M5G6W7</accession>
<dbReference type="EMBL" id="FQUP01000003">
    <property type="protein sequence ID" value="SHF99414.1"/>
    <property type="molecule type" value="Genomic_DNA"/>
</dbReference>
<protein>
    <submittedName>
        <fullName evidence="2">Uncharacterized protein</fullName>
    </submittedName>
</protein>